<dbReference type="PROSITE" id="PS51379">
    <property type="entry name" value="4FE4S_FER_2"/>
    <property type="match status" value="2"/>
</dbReference>
<reference evidence="5 6" key="1">
    <citation type="submission" date="2020-01" db="EMBL/GenBank/DDBJ databases">
        <title>Genome sequence of Desulfovibrio aerotolerans DSM 16695(T).</title>
        <authorList>
            <person name="Karnachuk O."/>
            <person name="Avakyan M."/>
            <person name="Mardanov A."/>
            <person name="Kadnikov V."/>
            <person name="Ravin N."/>
        </authorList>
    </citation>
    <scope>NUCLEOTIDE SEQUENCE [LARGE SCALE GENOMIC DNA]</scope>
    <source>
        <strain evidence="5 6">DSM 16695</strain>
    </source>
</reference>
<keyword evidence="3" id="KW-0411">Iron-sulfur</keyword>
<dbReference type="Proteomes" id="UP000482487">
    <property type="component" value="Unassembled WGS sequence"/>
</dbReference>
<gene>
    <name evidence="5" type="ORF">GTA51_11440</name>
</gene>
<accession>A0A7C9IUK5</accession>
<feature type="domain" description="4Fe-4S ferredoxin-type" evidence="4">
    <location>
        <begin position="230"/>
        <end position="261"/>
    </location>
</feature>
<dbReference type="GO" id="GO:0046872">
    <property type="term" value="F:metal ion binding"/>
    <property type="evidence" value="ECO:0007669"/>
    <property type="project" value="UniProtKB-KW"/>
</dbReference>
<sequence>MAAVKYISREKLPEWLKALAAERRLLVPVEEGGAVVFRAYDPAKAPVFGSDATAPPKGSVFPASKELFSYTYGKEGEDAKPTLTLDPKTTAEPTVVFGSKPCGARGFLIFDRVYMGKKFPDPYYIAAREATVFVTMACDTVENTCFCHWVGSGPADPAGSDLLLTPVAGGWLVEAVSAKGEPLLASPALTDGAAKAAEAEEVKAKTRAALGEAPDISTSKEALLARFDDMDFWRDQSDKCISCGACTYLCPTCYCFSITDEGSGMSGKRLRSWDACMHFQFTLEASGHNPRPTKAHRLKNRVGHKFSYYPTLHDGLIACCGCGRCVKSCPVSVDIREIVQNAVAKAKA</sequence>
<dbReference type="OrthoDB" id="9795302at2"/>
<name>A0A7C9IUK5_9BACT</name>
<comment type="caution">
    <text evidence="5">The sequence shown here is derived from an EMBL/GenBank/DDBJ whole genome shotgun (WGS) entry which is preliminary data.</text>
</comment>
<dbReference type="EMBL" id="WVUD01000019">
    <property type="protein sequence ID" value="MYL83740.1"/>
    <property type="molecule type" value="Genomic_DNA"/>
</dbReference>
<dbReference type="InterPro" id="IPR017900">
    <property type="entry name" value="4Fe4S_Fe_S_CS"/>
</dbReference>
<feature type="domain" description="4Fe-4S ferredoxin-type" evidence="4">
    <location>
        <begin position="308"/>
        <end position="341"/>
    </location>
</feature>
<proteinExistence type="predicted"/>
<evidence type="ECO:0000256" key="2">
    <source>
        <dbReference type="ARBA" id="ARBA00023004"/>
    </source>
</evidence>
<evidence type="ECO:0000256" key="1">
    <source>
        <dbReference type="ARBA" id="ARBA00022723"/>
    </source>
</evidence>
<dbReference type="Pfam" id="PF17179">
    <property type="entry name" value="Fer4_22"/>
    <property type="match status" value="1"/>
</dbReference>
<keyword evidence="1" id="KW-0479">Metal-binding</keyword>
<evidence type="ECO:0000259" key="4">
    <source>
        <dbReference type="PROSITE" id="PS51379"/>
    </source>
</evidence>
<dbReference type="PANTHER" id="PTHR40447:SF1">
    <property type="entry name" value="ANAEROBIC SULFITE REDUCTASE SUBUNIT A"/>
    <property type="match status" value="1"/>
</dbReference>
<dbReference type="RefSeq" id="WP_160961215.1">
    <property type="nucleotide sequence ID" value="NZ_WVUD01000019.1"/>
</dbReference>
<protein>
    <submittedName>
        <fullName evidence="5">Hydrogenase</fullName>
    </submittedName>
</protein>
<dbReference type="InterPro" id="IPR017896">
    <property type="entry name" value="4Fe4S_Fe-S-bd"/>
</dbReference>
<dbReference type="Gene3D" id="1.10.1060.10">
    <property type="entry name" value="Alpha-helical ferredoxin"/>
    <property type="match status" value="1"/>
</dbReference>
<dbReference type="PANTHER" id="PTHR40447">
    <property type="entry name" value="ANAEROBIC SULFITE REDUCTASE SUBUNIT A"/>
    <property type="match status" value="1"/>
</dbReference>
<dbReference type="SUPFAM" id="SSF46548">
    <property type="entry name" value="alpha-helical ferredoxin"/>
    <property type="match status" value="1"/>
</dbReference>
<dbReference type="PROSITE" id="PS00198">
    <property type="entry name" value="4FE4S_FER_1"/>
    <property type="match status" value="2"/>
</dbReference>
<dbReference type="InterPro" id="IPR009051">
    <property type="entry name" value="Helical_ferredxn"/>
</dbReference>
<dbReference type="AlphaFoldDB" id="A0A7C9IUK5"/>
<organism evidence="5 6">
    <name type="scientific">Solidesulfovibrio aerotolerans</name>
    <dbReference type="NCBI Taxonomy" id="295255"/>
    <lineage>
        <taxon>Bacteria</taxon>
        <taxon>Pseudomonadati</taxon>
        <taxon>Thermodesulfobacteriota</taxon>
        <taxon>Desulfovibrionia</taxon>
        <taxon>Desulfovibrionales</taxon>
        <taxon>Desulfovibrionaceae</taxon>
        <taxon>Solidesulfovibrio</taxon>
    </lineage>
</organism>
<keyword evidence="6" id="KW-1185">Reference proteome</keyword>
<keyword evidence="2" id="KW-0408">Iron</keyword>
<evidence type="ECO:0000256" key="3">
    <source>
        <dbReference type="ARBA" id="ARBA00023014"/>
    </source>
</evidence>
<dbReference type="GO" id="GO:0051536">
    <property type="term" value="F:iron-sulfur cluster binding"/>
    <property type="evidence" value="ECO:0007669"/>
    <property type="project" value="UniProtKB-KW"/>
</dbReference>
<evidence type="ECO:0000313" key="6">
    <source>
        <dbReference type="Proteomes" id="UP000482487"/>
    </source>
</evidence>
<evidence type="ECO:0000313" key="5">
    <source>
        <dbReference type="EMBL" id="MYL83740.1"/>
    </source>
</evidence>